<dbReference type="InterPro" id="IPR008183">
    <property type="entry name" value="Aldose_1/G6P_1-epimerase"/>
</dbReference>
<reference evidence="1 2" key="1">
    <citation type="submission" date="2018-11" db="EMBL/GenBank/DDBJ databases">
        <title>Neisseria weixii sp. nov. isolated from the rectal contents of plateau pika (Ochotona cruzoniae).</title>
        <authorList>
            <person name="Zhang G."/>
        </authorList>
    </citation>
    <scope>NUCLEOTIDE SEQUENCE [LARGE SCALE GENOMIC DNA]</scope>
    <source>
        <strain evidence="1 2">10009</strain>
    </source>
</reference>
<sequence length="309" mass="34835">MFSLDLSEETIVLNHRSQCRAEIYTFGALLNRYEIMRPDGTWFNAVKGHESPQQCRQTLTDGFHSVKLSPFACRVRHGQYEFNGQLYQLEGKFQAAGHALHGLMYDCDFAVVQSGEDAQSAWVELAADYRQDDSGYPFAYRLNIVYRLDSDGLTVTTRATNTGNRAMPLADGWHPYFTLGGKVDDWTMQLNSSERLEFDQDLVANGNILPDTRFQTALSMQGIALDNSFVLADFDKPACVLIGEKLQLRIYPDSSYPYLQIYIPATRDSIALENLSGAPDGFNNGLGLQVLQAGEMRMFATRYVLSWQE</sequence>
<dbReference type="OrthoDB" id="9808779at2"/>
<dbReference type="PANTHER" id="PTHR10091:SF0">
    <property type="entry name" value="GALACTOSE MUTAROTASE"/>
    <property type="match status" value="1"/>
</dbReference>
<dbReference type="GO" id="GO:0030246">
    <property type="term" value="F:carbohydrate binding"/>
    <property type="evidence" value="ECO:0007669"/>
    <property type="project" value="InterPro"/>
</dbReference>
<dbReference type="Gene3D" id="2.70.98.10">
    <property type="match status" value="1"/>
</dbReference>
<evidence type="ECO:0000313" key="2">
    <source>
        <dbReference type="Proteomes" id="UP000272412"/>
    </source>
</evidence>
<dbReference type="Pfam" id="PF01263">
    <property type="entry name" value="Aldose_epim"/>
    <property type="match status" value="1"/>
</dbReference>
<dbReference type="AlphaFoldDB" id="A0A3N4NAN1"/>
<protein>
    <submittedName>
        <fullName evidence="1">Aldose 1-epimerase</fullName>
    </submittedName>
</protein>
<comment type="caution">
    <text evidence="1">The sequence shown here is derived from an EMBL/GenBank/DDBJ whole genome shotgun (WGS) entry which is preliminary data.</text>
</comment>
<dbReference type="CDD" id="cd01081">
    <property type="entry name" value="Aldose_epim"/>
    <property type="match status" value="1"/>
</dbReference>
<keyword evidence="2" id="KW-1185">Reference proteome</keyword>
<dbReference type="InterPro" id="IPR011013">
    <property type="entry name" value="Gal_mutarotase_sf_dom"/>
</dbReference>
<name>A0A3N4NAN1_9NEIS</name>
<evidence type="ECO:0000313" key="1">
    <source>
        <dbReference type="EMBL" id="RPD89150.1"/>
    </source>
</evidence>
<dbReference type="EMBL" id="RPFL01000009">
    <property type="protein sequence ID" value="RPD89150.1"/>
    <property type="molecule type" value="Genomic_DNA"/>
</dbReference>
<organism evidence="1 2">
    <name type="scientific">Neisseria weixii</name>
    <dbReference type="NCBI Taxonomy" id="1853276"/>
    <lineage>
        <taxon>Bacteria</taxon>
        <taxon>Pseudomonadati</taxon>
        <taxon>Pseudomonadota</taxon>
        <taxon>Betaproteobacteria</taxon>
        <taxon>Neisseriales</taxon>
        <taxon>Neisseriaceae</taxon>
        <taxon>Neisseria</taxon>
    </lineage>
</organism>
<dbReference type="GO" id="GO:0006006">
    <property type="term" value="P:glucose metabolic process"/>
    <property type="evidence" value="ECO:0007669"/>
    <property type="project" value="TreeGrafter"/>
</dbReference>
<dbReference type="RefSeq" id="WP_123803976.1">
    <property type="nucleotide sequence ID" value="NZ_RPFL01000009.1"/>
</dbReference>
<gene>
    <name evidence="1" type="ORF">EGK74_04680</name>
</gene>
<dbReference type="GO" id="GO:0004034">
    <property type="term" value="F:aldose 1-epimerase activity"/>
    <property type="evidence" value="ECO:0007669"/>
    <property type="project" value="TreeGrafter"/>
</dbReference>
<accession>A0A3N4NAN1</accession>
<dbReference type="InterPro" id="IPR014718">
    <property type="entry name" value="GH-type_carb-bd"/>
</dbReference>
<dbReference type="PANTHER" id="PTHR10091">
    <property type="entry name" value="ALDOSE-1-EPIMERASE"/>
    <property type="match status" value="1"/>
</dbReference>
<dbReference type="Proteomes" id="UP000272412">
    <property type="component" value="Unassembled WGS sequence"/>
</dbReference>
<dbReference type="GO" id="GO:0033499">
    <property type="term" value="P:galactose catabolic process via UDP-galactose, Leloir pathway"/>
    <property type="evidence" value="ECO:0007669"/>
    <property type="project" value="TreeGrafter"/>
</dbReference>
<proteinExistence type="predicted"/>
<dbReference type="SUPFAM" id="SSF74650">
    <property type="entry name" value="Galactose mutarotase-like"/>
    <property type="match status" value="1"/>
</dbReference>